<protein>
    <submittedName>
        <fullName evidence="1">Uncharacterized protein</fullName>
    </submittedName>
</protein>
<accession>A0ABY7EUW2</accession>
<sequence length="135" mass="15433">MAPYTINFEVAKTTGLDIKTRFGLDGGDFDDTEADDVVIEVRDGSAIDESLEFPDDDDEFEYVQDAKKICNISPSTFLLAEDERISCYFFDTEDEDQDKREWYYKSHGNKCLQKARGMCLDSEDNVYVCGEESNN</sequence>
<evidence type="ECO:0000313" key="1">
    <source>
        <dbReference type="EMBL" id="WAR12184.1"/>
    </source>
</evidence>
<organism evidence="1 2">
    <name type="scientific">Mya arenaria</name>
    <name type="common">Soft-shell clam</name>
    <dbReference type="NCBI Taxonomy" id="6604"/>
    <lineage>
        <taxon>Eukaryota</taxon>
        <taxon>Metazoa</taxon>
        <taxon>Spiralia</taxon>
        <taxon>Lophotrochozoa</taxon>
        <taxon>Mollusca</taxon>
        <taxon>Bivalvia</taxon>
        <taxon>Autobranchia</taxon>
        <taxon>Heteroconchia</taxon>
        <taxon>Euheterodonta</taxon>
        <taxon>Imparidentia</taxon>
        <taxon>Neoheterodontei</taxon>
        <taxon>Myida</taxon>
        <taxon>Myoidea</taxon>
        <taxon>Myidae</taxon>
        <taxon>Mya</taxon>
    </lineage>
</organism>
<reference evidence="1" key="1">
    <citation type="submission" date="2022-11" db="EMBL/GenBank/DDBJ databases">
        <title>Centuries of genome instability and evolution in soft-shell clam transmissible cancer (bioRxiv).</title>
        <authorList>
            <person name="Hart S.F.M."/>
            <person name="Yonemitsu M.A."/>
            <person name="Giersch R.M."/>
            <person name="Beal B.F."/>
            <person name="Arriagada G."/>
            <person name="Davis B.W."/>
            <person name="Ostrander E.A."/>
            <person name="Goff S.P."/>
            <person name="Metzger M.J."/>
        </authorList>
    </citation>
    <scope>NUCLEOTIDE SEQUENCE</scope>
    <source>
        <strain evidence="1">MELC-2E11</strain>
        <tissue evidence="1">Siphon/mantle</tissue>
    </source>
</reference>
<proteinExistence type="predicted"/>
<keyword evidence="2" id="KW-1185">Reference proteome</keyword>
<gene>
    <name evidence="1" type="ORF">MAR_026364</name>
</gene>
<feature type="non-terminal residue" evidence="1">
    <location>
        <position position="135"/>
    </location>
</feature>
<dbReference type="EMBL" id="CP111019">
    <property type="protein sequence ID" value="WAR12184.1"/>
    <property type="molecule type" value="Genomic_DNA"/>
</dbReference>
<evidence type="ECO:0000313" key="2">
    <source>
        <dbReference type="Proteomes" id="UP001164746"/>
    </source>
</evidence>
<name>A0ABY7EUW2_MYAAR</name>
<dbReference type="Proteomes" id="UP001164746">
    <property type="component" value="Chromosome 8"/>
</dbReference>